<organism evidence="1">
    <name type="scientific">Arundo donax</name>
    <name type="common">Giant reed</name>
    <name type="synonym">Donax arundinaceus</name>
    <dbReference type="NCBI Taxonomy" id="35708"/>
    <lineage>
        <taxon>Eukaryota</taxon>
        <taxon>Viridiplantae</taxon>
        <taxon>Streptophyta</taxon>
        <taxon>Embryophyta</taxon>
        <taxon>Tracheophyta</taxon>
        <taxon>Spermatophyta</taxon>
        <taxon>Magnoliopsida</taxon>
        <taxon>Liliopsida</taxon>
        <taxon>Poales</taxon>
        <taxon>Poaceae</taxon>
        <taxon>PACMAD clade</taxon>
        <taxon>Arundinoideae</taxon>
        <taxon>Arundineae</taxon>
        <taxon>Arundo</taxon>
    </lineage>
</organism>
<dbReference type="AlphaFoldDB" id="A0A0A9BD31"/>
<name>A0A0A9BD31_ARUDO</name>
<reference evidence="1" key="2">
    <citation type="journal article" date="2015" name="Data Brief">
        <title>Shoot transcriptome of the giant reed, Arundo donax.</title>
        <authorList>
            <person name="Barrero R.A."/>
            <person name="Guerrero F.D."/>
            <person name="Moolhuijzen P."/>
            <person name="Goolsby J.A."/>
            <person name="Tidwell J."/>
            <person name="Bellgard S.E."/>
            <person name="Bellgard M.I."/>
        </authorList>
    </citation>
    <scope>NUCLEOTIDE SEQUENCE</scope>
    <source>
        <tissue evidence="1">Shoot tissue taken approximately 20 cm above the soil surface</tissue>
    </source>
</reference>
<protein>
    <submittedName>
        <fullName evidence="1">Uncharacterized protein</fullName>
    </submittedName>
</protein>
<evidence type="ECO:0000313" key="1">
    <source>
        <dbReference type="EMBL" id="JAD61894.1"/>
    </source>
</evidence>
<proteinExistence type="predicted"/>
<accession>A0A0A9BD31</accession>
<sequence length="36" mass="4221">MKRQLCLCVNPKQDRRLRITILLSGDGWWFLKCSAA</sequence>
<dbReference type="EMBL" id="GBRH01236001">
    <property type="protein sequence ID" value="JAD61894.1"/>
    <property type="molecule type" value="Transcribed_RNA"/>
</dbReference>
<reference evidence="1" key="1">
    <citation type="submission" date="2014-09" db="EMBL/GenBank/DDBJ databases">
        <authorList>
            <person name="Magalhaes I.L.F."/>
            <person name="Oliveira U."/>
            <person name="Santos F.R."/>
            <person name="Vidigal T.H.D.A."/>
            <person name="Brescovit A.D."/>
            <person name="Santos A.J."/>
        </authorList>
    </citation>
    <scope>NUCLEOTIDE SEQUENCE</scope>
    <source>
        <tissue evidence="1">Shoot tissue taken approximately 20 cm above the soil surface</tissue>
    </source>
</reference>